<name>A0A1I8G6N9_9PLAT</name>
<keyword evidence="7" id="KW-0560">Oxidoreductase</keyword>
<sequence>MSVLCLNMGSENNNRMASFTMESLQEYRRRTSKRKLIVIHGKVYDVTEFIHRHPGGAKVIASYSGEDATDVWTAMHNDKLIVEKYMKPLLCGFVEDYEENIPPIVRDFRKLRQFAEDSGWFRADPFFFFKYLAQCYLLELSALLTLWFCGVNPVSFLLAAALMCVSQAQVGWAQHDYGHLCVFNSRRLNHVAHEFIVGHLKGASSHWWNFRHFLHHSKPNVAGTDPDISLPYIFLLGDKLPVEWGRKRRGFMPYNWQHGYFWLLGPPMLLPVYFHYENLYFVLKRRDWRDLIWSLSFFVKFLYLFNHFFSSWWITFGFYMLIRYLESHWFVACTQMSHLPMDIDHDQRRDWFTQQLRSTLNAEPGWFNDWFTGHLNYQIEHHLFPTMPRHSFSLAQPYVKSLCSKYSLAYTEKPLATAMRDIIRSLQRSGSLWFEAYHTPG</sequence>
<dbReference type="PROSITE" id="PS50255">
    <property type="entry name" value="CYTOCHROME_B5_2"/>
    <property type="match status" value="1"/>
</dbReference>
<evidence type="ECO:0000256" key="8">
    <source>
        <dbReference type="ARBA" id="ARBA00023004"/>
    </source>
</evidence>
<dbReference type="GO" id="GO:0020037">
    <property type="term" value="F:heme binding"/>
    <property type="evidence" value="ECO:0007669"/>
    <property type="project" value="InterPro"/>
</dbReference>
<feature type="transmembrane region" description="Helical" evidence="11">
    <location>
        <begin position="259"/>
        <end position="276"/>
    </location>
</feature>
<dbReference type="WBParaSite" id="maker-uti_cns_0000986-snap-gene-1.6-mRNA-1">
    <property type="protein sequence ID" value="maker-uti_cns_0000986-snap-gene-1.6-mRNA-1"/>
    <property type="gene ID" value="maker-uti_cns_0000986-snap-gene-1.6"/>
</dbReference>
<dbReference type="InterPro" id="IPR005804">
    <property type="entry name" value="FA_desaturase_dom"/>
</dbReference>
<evidence type="ECO:0000256" key="2">
    <source>
        <dbReference type="ARBA" id="ARBA00009295"/>
    </source>
</evidence>
<keyword evidence="9" id="KW-0443">Lipid metabolism</keyword>
<keyword evidence="13" id="KW-1185">Reference proteome</keyword>
<dbReference type="Pfam" id="PF00173">
    <property type="entry name" value="Cyt-b5"/>
    <property type="match status" value="1"/>
</dbReference>
<evidence type="ECO:0000256" key="6">
    <source>
        <dbReference type="ARBA" id="ARBA00022989"/>
    </source>
</evidence>
<dbReference type="GO" id="GO:0006629">
    <property type="term" value="P:lipid metabolic process"/>
    <property type="evidence" value="ECO:0007669"/>
    <property type="project" value="UniProtKB-KW"/>
</dbReference>
<dbReference type="InterPro" id="IPR001199">
    <property type="entry name" value="Cyt_B5-like_heme/steroid-bd"/>
</dbReference>
<evidence type="ECO:0000313" key="15">
    <source>
        <dbReference type="WBParaSite" id="maker-uti_cns_0001705-snap-gene-0.3-mRNA-1"/>
    </source>
</evidence>
<feature type="transmembrane region" description="Helical" evidence="11">
    <location>
        <begin position="144"/>
        <end position="165"/>
    </location>
</feature>
<dbReference type="GO" id="GO:0046872">
    <property type="term" value="F:metal ion binding"/>
    <property type="evidence" value="ECO:0007669"/>
    <property type="project" value="UniProtKB-KW"/>
</dbReference>
<comment type="similarity">
    <text evidence="2">Belongs to the fatty acid desaturase type 1 family.</text>
</comment>
<evidence type="ECO:0000256" key="10">
    <source>
        <dbReference type="ARBA" id="ARBA00023136"/>
    </source>
</evidence>
<dbReference type="Gene3D" id="3.10.120.10">
    <property type="entry name" value="Cytochrome b5-like heme/steroid binding domain"/>
    <property type="match status" value="1"/>
</dbReference>
<dbReference type="InterPro" id="IPR036400">
    <property type="entry name" value="Cyt_B5-like_heme/steroid_sf"/>
</dbReference>
<evidence type="ECO:0000256" key="3">
    <source>
        <dbReference type="ARBA" id="ARBA00022617"/>
    </source>
</evidence>
<comment type="subcellular location">
    <subcellularLocation>
        <location evidence="1">Membrane</location>
        <topology evidence="1">Multi-pass membrane protein</topology>
    </subcellularLocation>
</comment>
<evidence type="ECO:0000313" key="13">
    <source>
        <dbReference type="Proteomes" id="UP000095280"/>
    </source>
</evidence>
<evidence type="ECO:0000256" key="9">
    <source>
        <dbReference type="ARBA" id="ARBA00023098"/>
    </source>
</evidence>
<keyword evidence="8" id="KW-0408">Iron</keyword>
<dbReference type="CDD" id="cd03506">
    <property type="entry name" value="Delta6-FADS-like"/>
    <property type="match status" value="1"/>
</dbReference>
<dbReference type="AlphaFoldDB" id="A0A1I8G6N9"/>
<dbReference type="PROSITE" id="PS00191">
    <property type="entry name" value="CYTOCHROME_B5_1"/>
    <property type="match status" value="1"/>
</dbReference>
<evidence type="ECO:0000256" key="11">
    <source>
        <dbReference type="SAM" id="Phobius"/>
    </source>
</evidence>
<dbReference type="InterPro" id="IPR012171">
    <property type="entry name" value="Fatty_acid_desaturase"/>
</dbReference>
<dbReference type="Proteomes" id="UP000095280">
    <property type="component" value="Unplaced"/>
</dbReference>
<feature type="transmembrane region" description="Helical" evidence="11">
    <location>
        <begin position="296"/>
        <end position="322"/>
    </location>
</feature>
<dbReference type="PIRSF" id="PIRSF015921">
    <property type="entry name" value="FA_sphinglp_des"/>
    <property type="match status" value="1"/>
</dbReference>
<reference evidence="14 15" key="1">
    <citation type="submission" date="2016-11" db="UniProtKB">
        <authorList>
            <consortium name="WormBaseParasite"/>
        </authorList>
    </citation>
    <scope>IDENTIFICATION</scope>
</reference>
<dbReference type="Pfam" id="PF00487">
    <property type="entry name" value="FA_desaturase"/>
    <property type="match status" value="1"/>
</dbReference>
<dbReference type="PANTHER" id="PTHR19353:SF88">
    <property type="entry name" value="DELTA(5) FATTY ACID DESATURASE FAT-4"/>
    <property type="match status" value="1"/>
</dbReference>
<protein>
    <submittedName>
        <fullName evidence="14 15">Cytochrome b5 heme-binding domain-containing protein</fullName>
    </submittedName>
</protein>
<evidence type="ECO:0000256" key="1">
    <source>
        <dbReference type="ARBA" id="ARBA00004141"/>
    </source>
</evidence>
<dbReference type="GO" id="GO:0016717">
    <property type="term" value="F:oxidoreductase activity, acting on paired donors, with oxidation of a pair of donors resulting in the reduction of molecular oxygen to two molecules of water"/>
    <property type="evidence" value="ECO:0007669"/>
    <property type="project" value="TreeGrafter"/>
</dbReference>
<dbReference type="SMART" id="SM01117">
    <property type="entry name" value="Cyt-b5"/>
    <property type="match status" value="1"/>
</dbReference>
<keyword evidence="3" id="KW-0349">Heme</keyword>
<organism evidence="13 14">
    <name type="scientific">Macrostomum lignano</name>
    <dbReference type="NCBI Taxonomy" id="282301"/>
    <lineage>
        <taxon>Eukaryota</taxon>
        <taxon>Metazoa</taxon>
        <taxon>Spiralia</taxon>
        <taxon>Lophotrochozoa</taxon>
        <taxon>Platyhelminthes</taxon>
        <taxon>Rhabditophora</taxon>
        <taxon>Macrostomorpha</taxon>
        <taxon>Macrostomida</taxon>
        <taxon>Macrostomidae</taxon>
        <taxon>Macrostomum</taxon>
    </lineage>
</organism>
<evidence type="ECO:0000313" key="14">
    <source>
        <dbReference type="WBParaSite" id="maker-uti_cns_0000986-snap-gene-1.6-mRNA-1"/>
    </source>
</evidence>
<dbReference type="InterPro" id="IPR018506">
    <property type="entry name" value="Cyt_B5_heme-BS"/>
</dbReference>
<accession>A0A1I8G6N9</accession>
<dbReference type="GO" id="GO:0016020">
    <property type="term" value="C:membrane"/>
    <property type="evidence" value="ECO:0007669"/>
    <property type="project" value="UniProtKB-SubCell"/>
</dbReference>
<keyword evidence="4 11" id="KW-0812">Transmembrane</keyword>
<evidence type="ECO:0000256" key="7">
    <source>
        <dbReference type="ARBA" id="ARBA00023002"/>
    </source>
</evidence>
<keyword evidence="10 11" id="KW-0472">Membrane</keyword>
<dbReference type="WBParaSite" id="maker-uti_cns_0001705-snap-gene-0.3-mRNA-1">
    <property type="protein sequence ID" value="maker-uti_cns_0001705-snap-gene-0.3-mRNA-1"/>
    <property type="gene ID" value="maker-uti_cns_0001705-snap-gene-0.3"/>
</dbReference>
<evidence type="ECO:0000259" key="12">
    <source>
        <dbReference type="PROSITE" id="PS50255"/>
    </source>
</evidence>
<proteinExistence type="inferred from homology"/>
<keyword evidence="5" id="KW-0479">Metal-binding</keyword>
<feature type="domain" description="Cytochrome b5 heme-binding" evidence="12">
    <location>
        <begin position="16"/>
        <end position="95"/>
    </location>
</feature>
<evidence type="ECO:0000256" key="4">
    <source>
        <dbReference type="ARBA" id="ARBA00022692"/>
    </source>
</evidence>
<dbReference type="SUPFAM" id="SSF55856">
    <property type="entry name" value="Cytochrome b5-like heme/steroid binding domain"/>
    <property type="match status" value="1"/>
</dbReference>
<evidence type="ECO:0000256" key="5">
    <source>
        <dbReference type="ARBA" id="ARBA00022723"/>
    </source>
</evidence>
<dbReference type="PANTHER" id="PTHR19353">
    <property type="entry name" value="FATTY ACID DESATURASE 2"/>
    <property type="match status" value="1"/>
</dbReference>
<keyword evidence="6 11" id="KW-1133">Transmembrane helix</keyword>